<feature type="domain" description="PPIase FKBP-type" evidence="5">
    <location>
        <begin position="76"/>
        <end position="158"/>
    </location>
</feature>
<sequence length="165" mass="18971">MSLNPETPVTLELSPIFKYPSWKYPSVYSHDYTPKKMEQVPDSTHRMMKEYHHPHMYQRNAQPIDWVESNEPIQSDNRIVIDFEGFIDSVPFEGGKAESFPLQIGSGRMIPGFEDCLIGKKVGESFDINLRFPADYHAENLKNKSAVFHVKVNKVEVKVLAERSA</sequence>
<dbReference type="Gene3D" id="3.10.50.40">
    <property type="match status" value="1"/>
</dbReference>
<comment type="catalytic activity">
    <reaction evidence="1 3 4">
        <text>[protein]-peptidylproline (omega=180) = [protein]-peptidylproline (omega=0)</text>
        <dbReference type="Rhea" id="RHEA:16237"/>
        <dbReference type="Rhea" id="RHEA-COMP:10747"/>
        <dbReference type="Rhea" id="RHEA-COMP:10748"/>
        <dbReference type="ChEBI" id="CHEBI:83833"/>
        <dbReference type="ChEBI" id="CHEBI:83834"/>
        <dbReference type="EC" id="5.2.1.8"/>
    </reaction>
</comment>
<evidence type="ECO:0000256" key="4">
    <source>
        <dbReference type="RuleBase" id="RU003915"/>
    </source>
</evidence>
<evidence type="ECO:0000256" key="3">
    <source>
        <dbReference type="PROSITE-ProRule" id="PRU00277"/>
    </source>
</evidence>
<dbReference type="InterPro" id="IPR046357">
    <property type="entry name" value="PPIase_dom_sf"/>
</dbReference>
<gene>
    <name evidence="6" type="ORF">JQC93_12140</name>
</gene>
<dbReference type="PROSITE" id="PS50059">
    <property type="entry name" value="FKBP_PPIASE"/>
    <property type="match status" value="1"/>
</dbReference>
<reference evidence="6 7" key="1">
    <citation type="submission" date="2021-02" db="EMBL/GenBank/DDBJ databases">
        <authorList>
            <person name="Park J.-S."/>
        </authorList>
    </citation>
    <scope>NUCLEOTIDE SEQUENCE [LARGE SCALE GENOMIC DNA]</scope>
    <source>
        <strain evidence="6 7">188UL20-2</strain>
    </source>
</reference>
<dbReference type="EMBL" id="JAFEUM010000004">
    <property type="protein sequence ID" value="MBM7037155.1"/>
    <property type="molecule type" value="Genomic_DNA"/>
</dbReference>
<evidence type="ECO:0000313" key="7">
    <source>
        <dbReference type="Proteomes" id="UP000809621"/>
    </source>
</evidence>
<organism evidence="6 7">
    <name type="scientific">Vibrio ulleungensis</name>
    <dbReference type="NCBI Taxonomy" id="2807619"/>
    <lineage>
        <taxon>Bacteria</taxon>
        <taxon>Pseudomonadati</taxon>
        <taxon>Pseudomonadota</taxon>
        <taxon>Gammaproteobacteria</taxon>
        <taxon>Vibrionales</taxon>
        <taxon>Vibrionaceae</taxon>
        <taxon>Vibrio</taxon>
    </lineage>
</organism>
<evidence type="ECO:0000256" key="1">
    <source>
        <dbReference type="ARBA" id="ARBA00000971"/>
    </source>
</evidence>
<keyword evidence="3 4" id="KW-0413">Isomerase</keyword>
<accession>A0ABS2HI13</accession>
<keyword evidence="7" id="KW-1185">Reference proteome</keyword>
<evidence type="ECO:0000256" key="2">
    <source>
        <dbReference type="ARBA" id="ARBA00023110"/>
    </source>
</evidence>
<dbReference type="Pfam" id="PF00254">
    <property type="entry name" value="FKBP_C"/>
    <property type="match status" value="1"/>
</dbReference>
<proteinExistence type="inferred from homology"/>
<dbReference type="InterPro" id="IPR001179">
    <property type="entry name" value="PPIase_FKBP_dom"/>
</dbReference>
<keyword evidence="2 3" id="KW-0697">Rotamase</keyword>
<dbReference type="EC" id="5.2.1.8" evidence="4"/>
<dbReference type="Proteomes" id="UP000809621">
    <property type="component" value="Unassembled WGS sequence"/>
</dbReference>
<evidence type="ECO:0000313" key="6">
    <source>
        <dbReference type="EMBL" id="MBM7037155.1"/>
    </source>
</evidence>
<protein>
    <recommendedName>
        <fullName evidence="4">Peptidyl-prolyl cis-trans isomerase</fullName>
        <ecNumber evidence="4">5.2.1.8</ecNumber>
    </recommendedName>
</protein>
<comment type="similarity">
    <text evidence="4">Belongs to the FKBP-type PPIase family.</text>
</comment>
<comment type="caution">
    <text evidence="6">The sequence shown here is derived from an EMBL/GenBank/DDBJ whole genome shotgun (WGS) entry which is preliminary data.</text>
</comment>
<evidence type="ECO:0000259" key="5">
    <source>
        <dbReference type="PROSITE" id="PS50059"/>
    </source>
</evidence>
<dbReference type="GO" id="GO:0016853">
    <property type="term" value="F:isomerase activity"/>
    <property type="evidence" value="ECO:0007669"/>
    <property type="project" value="UniProtKB-KW"/>
</dbReference>
<name>A0ABS2HI13_9VIBR</name>
<dbReference type="SUPFAM" id="SSF54534">
    <property type="entry name" value="FKBP-like"/>
    <property type="match status" value="1"/>
</dbReference>